<organism evidence="3 4">
    <name type="scientific">Candidatus Endonucleibacter bathymodioli</name>
    <dbReference type="NCBI Taxonomy" id="539814"/>
    <lineage>
        <taxon>Bacteria</taxon>
        <taxon>Pseudomonadati</taxon>
        <taxon>Pseudomonadota</taxon>
        <taxon>Gammaproteobacteria</taxon>
        <taxon>Oceanospirillales</taxon>
        <taxon>Endozoicomonadaceae</taxon>
        <taxon>Candidatus Endonucleibacter</taxon>
    </lineage>
</organism>
<dbReference type="PANTHER" id="PTHR38036">
    <property type="entry name" value="UPF0250 PROTEIN YBED"/>
    <property type="match status" value="1"/>
</dbReference>
<protein>
    <recommendedName>
        <fullName evidence="2">UPF0250 protein QS748_05325</fullName>
    </recommendedName>
</protein>
<keyword evidence="4" id="KW-1185">Reference proteome</keyword>
<evidence type="ECO:0000256" key="1">
    <source>
        <dbReference type="ARBA" id="ARBA00008460"/>
    </source>
</evidence>
<evidence type="ECO:0000313" key="3">
    <source>
        <dbReference type="EMBL" id="MDP0588632.1"/>
    </source>
</evidence>
<gene>
    <name evidence="3" type="ORF">QS748_05325</name>
</gene>
<dbReference type="Gene3D" id="3.30.70.260">
    <property type="match status" value="1"/>
</dbReference>
<dbReference type="EMBL" id="JASXSV010000006">
    <property type="protein sequence ID" value="MDP0588632.1"/>
    <property type="molecule type" value="Genomic_DNA"/>
</dbReference>
<dbReference type="InterPro" id="IPR007454">
    <property type="entry name" value="UPF0250_YbeD-like"/>
</dbReference>
<dbReference type="Pfam" id="PF04359">
    <property type="entry name" value="DUF493"/>
    <property type="match status" value="1"/>
</dbReference>
<dbReference type="HAMAP" id="MF_00659">
    <property type="entry name" value="UPF0250"/>
    <property type="match status" value="1"/>
</dbReference>
<proteinExistence type="inferred from homology"/>
<dbReference type="SUPFAM" id="SSF117991">
    <property type="entry name" value="YbeD/HP0495-like"/>
    <property type="match status" value="1"/>
</dbReference>
<evidence type="ECO:0000256" key="2">
    <source>
        <dbReference type="HAMAP-Rule" id="MF_00659"/>
    </source>
</evidence>
<comment type="similarity">
    <text evidence="1 2">Belongs to the UPF0250 family.</text>
</comment>
<dbReference type="PANTHER" id="PTHR38036:SF1">
    <property type="entry name" value="UPF0250 PROTEIN YBED"/>
    <property type="match status" value="1"/>
</dbReference>
<dbReference type="AlphaFoldDB" id="A0AA90NL64"/>
<sequence length="92" mass="10092">MVDSSSNQELPKIVFPCAYPIRIMGAATPDFKDYVVSVLKKHAPDFKGEVNLKASRTGKYLSVHVVIMATGVEQLKALNEDLKASGRVQMVL</sequence>
<name>A0AA90NL64_9GAMM</name>
<reference evidence="3 4" key="1">
    <citation type="journal article" date="2023" name="bioRxiv">
        <title>An intranuclear bacterial parasite of deep-sea mussels expresses apoptosis inhibitors acquired from its host.</title>
        <authorList>
            <person name="Gonzalez Porras M.A."/>
            <person name="Assie A."/>
            <person name="Tietjen M."/>
            <person name="Violette M."/>
            <person name="Kleiner M."/>
            <person name="Gruber-Vodicka H."/>
            <person name="Dubilier N."/>
            <person name="Leisch N."/>
        </authorList>
    </citation>
    <scope>NUCLEOTIDE SEQUENCE [LARGE SCALE GENOMIC DNA]</scope>
    <source>
        <strain evidence="3">IAP13</strain>
    </source>
</reference>
<evidence type="ECO:0000313" key="4">
    <source>
        <dbReference type="Proteomes" id="UP001178148"/>
    </source>
</evidence>
<dbReference type="GO" id="GO:0005829">
    <property type="term" value="C:cytosol"/>
    <property type="evidence" value="ECO:0007669"/>
    <property type="project" value="TreeGrafter"/>
</dbReference>
<accession>A0AA90NL64</accession>
<comment type="caution">
    <text evidence="3">The sequence shown here is derived from an EMBL/GenBank/DDBJ whole genome shotgun (WGS) entry which is preliminary data.</text>
</comment>
<dbReference type="Proteomes" id="UP001178148">
    <property type="component" value="Unassembled WGS sequence"/>
</dbReference>
<dbReference type="InterPro" id="IPR027471">
    <property type="entry name" value="YbeD-like_sf"/>
</dbReference>